<feature type="domain" description="Outer membrane protein beta-barrel" evidence="3">
    <location>
        <begin position="155"/>
        <end position="321"/>
    </location>
</feature>
<evidence type="ECO:0000313" key="5">
    <source>
        <dbReference type="Proteomes" id="UP001597116"/>
    </source>
</evidence>
<name>A0ABW3QK85_9BACT</name>
<accession>A0ABW3QK85</accession>
<feature type="chain" id="PRO_5046440160" evidence="2">
    <location>
        <begin position="20"/>
        <end position="350"/>
    </location>
</feature>
<sequence length="350" mass="36425">MKSSLLTVCLVAVGLLAEAQTTKPKTTAPAAKPQSAATAQKKPAATAPKKTTTAYKPKTTAKKPVAKPAVATAPKAATTAVASAPAAAETEPVLAQQTAVETTPVEAVEKETGKRSKKSKAEKPEKTKAPKAEKVAKVKPEQPARVKTENTYSGKGLSVGIRGGANAWLNEFVSEDMGSNGEQVLAPGFTGGLVINYGLGNVFSIQPEILYTRRSVKTTGEAEGQKASLILSTSAIEVPLLLKLSFGRKVRVFVNAGPYAAYGLDARAKLVVNGETVAEDTQKLTKDDARLEYGATGGLGVAFPVGPGRLTVEGRYTYSLGTNADPQPAGYISQQISTVSVGYVIPLGRK</sequence>
<feature type="compositionally biased region" description="Basic and acidic residues" evidence="1">
    <location>
        <begin position="107"/>
        <end position="146"/>
    </location>
</feature>
<protein>
    <submittedName>
        <fullName evidence="4">Outer membrane beta-barrel protein</fullName>
    </submittedName>
</protein>
<evidence type="ECO:0000256" key="1">
    <source>
        <dbReference type="SAM" id="MobiDB-lite"/>
    </source>
</evidence>
<comment type="caution">
    <text evidence="4">The sequence shown here is derived from an EMBL/GenBank/DDBJ whole genome shotgun (WGS) entry which is preliminary data.</text>
</comment>
<proteinExistence type="predicted"/>
<feature type="compositionally biased region" description="Low complexity" evidence="1">
    <location>
        <begin position="20"/>
        <end position="58"/>
    </location>
</feature>
<feature type="region of interest" description="Disordered" evidence="1">
    <location>
        <begin position="20"/>
        <end position="71"/>
    </location>
</feature>
<feature type="region of interest" description="Disordered" evidence="1">
    <location>
        <begin position="88"/>
        <end position="146"/>
    </location>
</feature>
<reference evidence="5" key="1">
    <citation type="journal article" date="2019" name="Int. J. Syst. Evol. Microbiol.">
        <title>The Global Catalogue of Microorganisms (GCM) 10K type strain sequencing project: providing services to taxonomists for standard genome sequencing and annotation.</title>
        <authorList>
            <consortium name="The Broad Institute Genomics Platform"/>
            <consortium name="The Broad Institute Genome Sequencing Center for Infectious Disease"/>
            <person name="Wu L."/>
            <person name="Ma J."/>
        </authorList>
    </citation>
    <scope>NUCLEOTIDE SEQUENCE [LARGE SCALE GENOMIC DNA]</scope>
    <source>
        <strain evidence="5">CCUG 55608</strain>
    </source>
</reference>
<feature type="signal peptide" evidence="2">
    <location>
        <begin position="1"/>
        <end position="19"/>
    </location>
</feature>
<keyword evidence="5" id="KW-1185">Reference proteome</keyword>
<dbReference type="InterPro" id="IPR025665">
    <property type="entry name" value="Beta-barrel_OMP_2"/>
</dbReference>
<keyword evidence="2" id="KW-0732">Signal</keyword>
<dbReference type="Proteomes" id="UP001597116">
    <property type="component" value="Unassembled WGS sequence"/>
</dbReference>
<evidence type="ECO:0000259" key="3">
    <source>
        <dbReference type="Pfam" id="PF13568"/>
    </source>
</evidence>
<gene>
    <name evidence="4" type="ORF">ACFQ4C_05225</name>
</gene>
<evidence type="ECO:0000313" key="4">
    <source>
        <dbReference type="EMBL" id="MFD1140495.1"/>
    </source>
</evidence>
<dbReference type="EMBL" id="JBHTLP010000002">
    <property type="protein sequence ID" value="MFD1140495.1"/>
    <property type="molecule type" value="Genomic_DNA"/>
</dbReference>
<organism evidence="4 5">
    <name type="scientific">Larkinella insperata</name>
    <dbReference type="NCBI Taxonomy" id="332158"/>
    <lineage>
        <taxon>Bacteria</taxon>
        <taxon>Pseudomonadati</taxon>
        <taxon>Bacteroidota</taxon>
        <taxon>Cytophagia</taxon>
        <taxon>Cytophagales</taxon>
        <taxon>Spirosomataceae</taxon>
        <taxon>Larkinella</taxon>
    </lineage>
</organism>
<evidence type="ECO:0000256" key="2">
    <source>
        <dbReference type="SAM" id="SignalP"/>
    </source>
</evidence>
<dbReference type="RefSeq" id="WP_265989427.1">
    <property type="nucleotide sequence ID" value="NZ_CP110973.1"/>
</dbReference>
<dbReference type="Pfam" id="PF13568">
    <property type="entry name" value="OMP_b-brl_2"/>
    <property type="match status" value="1"/>
</dbReference>